<evidence type="ECO:0000313" key="3">
    <source>
        <dbReference type="Proteomes" id="UP001458880"/>
    </source>
</evidence>
<dbReference type="GO" id="GO:0032259">
    <property type="term" value="P:methylation"/>
    <property type="evidence" value="ECO:0007669"/>
    <property type="project" value="UniProtKB-KW"/>
</dbReference>
<dbReference type="GO" id="GO:0008168">
    <property type="term" value="F:methyltransferase activity"/>
    <property type="evidence" value="ECO:0007669"/>
    <property type="project" value="UniProtKB-KW"/>
</dbReference>
<dbReference type="Proteomes" id="UP001458880">
    <property type="component" value="Unassembled WGS sequence"/>
</dbReference>
<name>A0AAW1KE48_POPJA</name>
<feature type="domain" description="DUF5641" evidence="1">
    <location>
        <begin position="4"/>
        <end position="53"/>
    </location>
</feature>
<gene>
    <name evidence="2" type="ORF">QE152_g23651</name>
</gene>
<protein>
    <submittedName>
        <fullName evidence="2">Methyltransferase (DUF5641)</fullName>
    </submittedName>
</protein>
<dbReference type="AlphaFoldDB" id="A0AAW1KE48"/>
<dbReference type="InterPro" id="IPR040676">
    <property type="entry name" value="DUF5641"/>
</dbReference>
<keyword evidence="2" id="KW-0489">Methyltransferase</keyword>
<keyword evidence="3" id="KW-1185">Reference proteome</keyword>
<evidence type="ECO:0000313" key="2">
    <source>
        <dbReference type="EMBL" id="KAK9717596.1"/>
    </source>
</evidence>
<keyword evidence="2" id="KW-0808">Transferase</keyword>
<accession>A0AAW1KE48</accession>
<evidence type="ECO:0000259" key="1">
    <source>
        <dbReference type="Pfam" id="PF18701"/>
    </source>
</evidence>
<organism evidence="2 3">
    <name type="scientific">Popillia japonica</name>
    <name type="common">Japanese beetle</name>
    <dbReference type="NCBI Taxonomy" id="7064"/>
    <lineage>
        <taxon>Eukaryota</taxon>
        <taxon>Metazoa</taxon>
        <taxon>Ecdysozoa</taxon>
        <taxon>Arthropoda</taxon>
        <taxon>Hexapoda</taxon>
        <taxon>Insecta</taxon>
        <taxon>Pterygota</taxon>
        <taxon>Neoptera</taxon>
        <taxon>Endopterygota</taxon>
        <taxon>Coleoptera</taxon>
        <taxon>Polyphaga</taxon>
        <taxon>Scarabaeiformia</taxon>
        <taxon>Scarabaeidae</taxon>
        <taxon>Rutelinae</taxon>
        <taxon>Popillia</taxon>
    </lineage>
</organism>
<dbReference type="Pfam" id="PF18701">
    <property type="entry name" value="DUF5641"/>
    <property type="match status" value="1"/>
</dbReference>
<comment type="caution">
    <text evidence="2">The sequence shown here is derived from an EMBL/GenBank/DDBJ whole genome shotgun (WGS) entry which is preliminary data.</text>
</comment>
<dbReference type="EMBL" id="JASPKY010000238">
    <property type="protein sequence ID" value="KAK9717596.1"/>
    <property type="molecule type" value="Genomic_DNA"/>
</dbReference>
<reference evidence="2 3" key="1">
    <citation type="journal article" date="2024" name="BMC Genomics">
        <title>De novo assembly and annotation of Popillia japonica's genome with initial clues to its potential as an invasive pest.</title>
        <authorList>
            <person name="Cucini C."/>
            <person name="Boschi S."/>
            <person name="Funari R."/>
            <person name="Cardaioli E."/>
            <person name="Iannotti N."/>
            <person name="Marturano G."/>
            <person name="Paoli F."/>
            <person name="Bruttini M."/>
            <person name="Carapelli A."/>
            <person name="Frati F."/>
            <person name="Nardi F."/>
        </authorList>
    </citation>
    <scope>NUCLEOTIDE SEQUENCE [LARGE SCALE GENOMIC DNA]</scope>
    <source>
        <strain evidence="2">DMR45628</strain>
    </source>
</reference>
<sequence>MNSGSSLEEGHLVLIKDENLPPMKWKLGRVLSLHFGNDDVAKVVTIKTVSVKLMSRAEVVEVQAGKLFEWKEGSPFLRIGCNKANLEIRLETSEDYWDSQVLAGVAANPSPGRKSTFRDSQVLAGVAANPSPGRKSTFRPSSTFSTQSRHIVHRSGDFNM</sequence>
<proteinExistence type="predicted"/>